<sequence>MSFYFSVVSSDIERRESKKKVDEVLEDLYDDLMRWSRLYVRLDKRHVCFYAN</sequence>
<reference evidence="1 2" key="1">
    <citation type="submission" date="2018-02" db="EMBL/GenBank/DDBJ databases">
        <title>Genomic Encyclopedia of Archaeal and Bacterial Type Strains, Phase II (KMG-II): from individual species to whole genera.</title>
        <authorList>
            <person name="Goeker M."/>
        </authorList>
    </citation>
    <scope>NUCLEOTIDE SEQUENCE [LARGE SCALE GENOMIC DNA]</scope>
    <source>
        <strain evidence="1 2">DSM 3808</strain>
    </source>
</reference>
<evidence type="ECO:0000313" key="1">
    <source>
        <dbReference type="EMBL" id="PPK75147.1"/>
    </source>
</evidence>
<gene>
    <name evidence="1" type="ORF">BXY41_12153</name>
</gene>
<evidence type="ECO:0000313" key="2">
    <source>
        <dbReference type="Proteomes" id="UP000237749"/>
    </source>
</evidence>
<protein>
    <submittedName>
        <fullName evidence="1">Uncharacterized protein</fullName>
    </submittedName>
</protein>
<organism evidence="1 2">
    <name type="scientific">Lacrimispora xylanisolvens</name>
    <dbReference type="NCBI Taxonomy" id="384636"/>
    <lineage>
        <taxon>Bacteria</taxon>
        <taxon>Bacillati</taxon>
        <taxon>Bacillota</taxon>
        <taxon>Clostridia</taxon>
        <taxon>Lachnospirales</taxon>
        <taxon>Lachnospiraceae</taxon>
        <taxon>Lacrimispora</taxon>
    </lineage>
</organism>
<accession>A0A2S6HCD8</accession>
<proteinExistence type="predicted"/>
<dbReference type="Proteomes" id="UP000237749">
    <property type="component" value="Unassembled WGS sequence"/>
</dbReference>
<name>A0A2S6HCD8_9FIRM</name>
<comment type="caution">
    <text evidence="1">The sequence shown here is derived from an EMBL/GenBank/DDBJ whole genome shotgun (WGS) entry which is preliminary data.</text>
</comment>
<dbReference type="AlphaFoldDB" id="A0A2S6HCD8"/>
<dbReference type="EMBL" id="PTJA01000021">
    <property type="protein sequence ID" value="PPK75147.1"/>
    <property type="molecule type" value="Genomic_DNA"/>
</dbReference>
<keyword evidence="2" id="KW-1185">Reference proteome</keyword>